<evidence type="ECO:0000313" key="4">
    <source>
        <dbReference type="Proteomes" id="UP001206983"/>
    </source>
</evidence>
<reference evidence="3 4" key="1">
    <citation type="journal article" date="2011" name="Appl. Environ. Microbiol.">
        <title>Methanogenic archaea isolated from Taiwan's Chelungpu fault.</title>
        <authorList>
            <person name="Wu S.Y."/>
            <person name="Lai M.C."/>
        </authorList>
    </citation>
    <scope>NUCLEOTIDE SEQUENCE [LARGE SCALE GENOMIC DNA]</scope>
    <source>
        <strain evidence="3 4">St545Mb</strain>
    </source>
</reference>
<keyword evidence="3" id="KW-0808">Transferase</keyword>
<dbReference type="SUPFAM" id="SSF54197">
    <property type="entry name" value="HIT-like"/>
    <property type="match status" value="2"/>
</dbReference>
<dbReference type="PIRSF" id="PIRSF000808">
    <property type="entry name" value="GalT"/>
    <property type="match status" value="1"/>
</dbReference>
<organism evidence="3 4">
    <name type="scientific">Methanolobus chelungpuianus</name>
    <dbReference type="NCBI Taxonomy" id="502115"/>
    <lineage>
        <taxon>Archaea</taxon>
        <taxon>Methanobacteriati</taxon>
        <taxon>Methanobacteriota</taxon>
        <taxon>Stenosarchaea group</taxon>
        <taxon>Methanomicrobia</taxon>
        <taxon>Methanosarcinales</taxon>
        <taxon>Methanosarcinaceae</taxon>
        <taxon>Methanolobus</taxon>
    </lineage>
</organism>
<dbReference type="PANTHER" id="PTHR42763">
    <property type="entry name" value="ADP-GLUCOSE PHOSPHORYLASE"/>
    <property type="match status" value="1"/>
</dbReference>
<gene>
    <name evidence="3" type="ORF">PV02_04075</name>
</gene>
<dbReference type="Gene3D" id="3.30.428.10">
    <property type="entry name" value="HIT-like"/>
    <property type="match status" value="2"/>
</dbReference>
<feature type="domain" description="DUF4921" evidence="2">
    <location>
        <begin position="141"/>
        <end position="319"/>
    </location>
</feature>
<feature type="active site" description="Tele-UMP-histidine intermediate" evidence="1">
    <location>
        <position position="168"/>
    </location>
</feature>
<sequence length="325" mass="36705">MSEIRKHYFLDEHCIIATGRAKRPSAPEACSAGKNSSSCVFCRGQEDKTPPATAVYKGGHVLRDTGDQRVTGWDVRCIPNMYPALSPDAPELVKPEFEALQGYGFHEVIIEHPAHDSRLHLFSDEGMLLLMQVYRDRVMHYGTQEGIKYVSLFKNWGKKAGASIEHTHSQLIALPVMPAYVQRELDAIKSLEKCPYCDMIGKEKNGRRQVYSNGHFIVIAPYCSGVPYELWVIPLKHVHHLSGFTREMLSSLGDCLRFAISRLDATIPGLAYNYMFFQTEDYRDYHLNLRIQPVTSVAAGFERGTGIYINTMPPEIAVEHLLEKA</sequence>
<protein>
    <submittedName>
        <fullName evidence="3">Sulfate adenylyltransferase</fullName>
    </submittedName>
</protein>
<dbReference type="InterPro" id="IPR032576">
    <property type="entry name" value="DUF4921"/>
</dbReference>
<evidence type="ECO:0000256" key="1">
    <source>
        <dbReference type="PIRSR" id="PIRSR000808-1"/>
    </source>
</evidence>
<dbReference type="PANTHER" id="PTHR42763:SF2">
    <property type="entry name" value="ADP-GLUCOSE PHOSPHORYLASE"/>
    <property type="match status" value="1"/>
</dbReference>
<dbReference type="Proteomes" id="UP001206983">
    <property type="component" value="Unassembled WGS sequence"/>
</dbReference>
<dbReference type="InterPro" id="IPR036265">
    <property type="entry name" value="HIT-like_sf"/>
</dbReference>
<comment type="caution">
    <text evidence="3">The sequence shown here is derived from an EMBL/GenBank/DDBJ whole genome shotgun (WGS) entry which is preliminary data.</text>
</comment>
<name>A0AAE3H8W5_9EURY</name>
<dbReference type="Pfam" id="PF16268">
    <property type="entry name" value="DUF4921"/>
    <property type="match status" value="1"/>
</dbReference>
<keyword evidence="3" id="KW-0548">Nucleotidyltransferase</keyword>
<dbReference type="AlphaFoldDB" id="A0AAE3H8W5"/>
<dbReference type="InterPro" id="IPR001937">
    <property type="entry name" value="GalP_UDPtransf1"/>
</dbReference>
<evidence type="ECO:0000259" key="2">
    <source>
        <dbReference type="Pfam" id="PF16268"/>
    </source>
</evidence>
<dbReference type="GO" id="GO:0008108">
    <property type="term" value="F:UDP-glucose:hexose-1-phosphate uridylyltransferase activity"/>
    <property type="evidence" value="ECO:0007669"/>
    <property type="project" value="InterPro"/>
</dbReference>
<dbReference type="InterPro" id="IPR053177">
    <property type="entry name" value="ADP-glucose_phosphorylase"/>
</dbReference>
<proteinExistence type="predicted"/>
<dbReference type="GO" id="GO:0008270">
    <property type="term" value="F:zinc ion binding"/>
    <property type="evidence" value="ECO:0007669"/>
    <property type="project" value="InterPro"/>
</dbReference>
<dbReference type="RefSeq" id="WP_256622089.1">
    <property type="nucleotide sequence ID" value="NZ_JTEO01000002.1"/>
</dbReference>
<accession>A0AAE3H8W5</accession>
<dbReference type="GO" id="GO:0006012">
    <property type="term" value="P:galactose metabolic process"/>
    <property type="evidence" value="ECO:0007669"/>
    <property type="project" value="InterPro"/>
</dbReference>
<keyword evidence="4" id="KW-1185">Reference proteome</keyword>
<dbReference type="EMBL" id="JTEO01000002">
    <property type="protein sequence ID" value="MCQ6962297.1"/>
    <property type="molecule type" value="Genomic_DNA"/>
</dbReference>
<evidence type="ECO:0000313" key="3">
    <source>
        <dbReference type="EMBL" id="MCQ6962297.1"/>
    </source>
</evidence>